<name>A0A916E080_9GLOM</name>
<dbReference type="VEuPathDB" id="FungiDB:RhiirFUN_023289"/>
<evidence type="ECO:0000313" key="2">
    <source>
        <dbReference type="Proteomes" id="UP000684084"/>
    </source>
</evidence>
<gene>
    <name evidence="1" type="ORF">CHRIB12_LOCUS1790</name>
</gene>
<evidence type="ECO:0000313" key="1">
    <source>
        <dbReference type="EMBL" id="CAB5314433.1"/>
    </source>
</evidence>
<proteinExistence type="predicted"/>
<reference evidence="1" key="1">
    <citation type="submission" date="2020-05" db="EMBL/GenBank/DDBJ databases">
        <authorList>
            <person name="Rincon C."/>
            <person name="Sanders R I."/>
            <person name="Robbins C."/>
            <person name="Chaturvedi A."/>
        </authorList>
    </citation>
    <scope>NUCLEOTIDE SEQUENCE</scope>
    <source>
        <strain evidence="1">CHB12</strain>
    </source>
</reference>
<dbReference type="OrthoDB" id="10511285at2759"/>
<dbReference type="EMBL" id="CAGKOT010000002">
    <property type="protein sequence ID" value="CAB5314433.1"/>
    <property type="molecule type" value="Genomic_DNA"/>
</dbReference>
<dbReference type="Proteomes" id="UP000684084">
    <property type="component" value="Unassembled WGS sequence"/>
</dbReference>
<sequence length="167" mass="19396">MTHDTSTSKALDDYDLLGRSGLKVPQYTFGEQWGYGSNKEEMKKVFDLYYERAENFFVLVTQSVDFIFRYLHERKSPKESYRNLDESFKRLNMSYVLYVAISNTPSWELARANAIAELRGWSFLTGKYTRESAAVLKPVSRGLSVIKHSNIDEITAIQKILVELLFR</sequence>
<accession>A0A916E080</accession>
<protein>
    <submittedName>
        <fullName evidence="1">Uncharacterized protein</fullName>
    </submittedName>
</protein>
<organism evidence="1 2">
    <name type="scientific">Rhizophagus irregularis</name>
    <dbReference type="NCBI Taxonomy" id="588596"/>
    <lineage>
        <taxon>Eukaryota</taxon>
        <taxon>Fungi</taxon>
        <taxon>Fungi incertae sedis</taxon>
        <taxon>Mucoromycota</taxon>
        <taxon>Glomeromycotina</taxon>
        <taxon>Glomeromycetes</taxon>
        <taxon>Glomerales</taxon>
        <taxon>Glomeraceae</taxon>
        <taxon>Rhizophagus</taxon>
    </lineage>
</organism>
<comment type="caution">
    <text evidence="1">The sequence shown here is derived from an EMBL/GenBank/DDBJ whole genome shotgun (WGS) entry which is preliminary data.</text>
</comment>
<dbReference type="AlphaFoldDB" id="A0A916E080"/>